<dbReference type="AlphaFoldDB" id="F2SZX9"/>
<name>F2SZX9_TRIRC</name>
<dbReference type="HOGENOM" id="CLU_1856725_0_0_1"/>
<evidence type="ECO:0000313" key="2">
    <source>
        <dbReference type="Proteomes" id="UP000008864"/>
    </source>
</evidence>
<dbReference type="OrthoDB" id="416786at2759"/>
<protein>
    <submittedName>
        <fullName evidence="1">Uncharacterized protein</fullName>
    </submittedName>
</protein>
<dbReference type="RefSeq" id="XP_003231332.2">
    <property type="nucleotide sequence ID" value="XM_003231284.2"/>
</dbReference>
<gene>
    <name evidence="1" type="ORF">TERG_08118</name>
</gene>
<dbReference type="VEuPathDB" id="FungiDB:TERG_08118"/>
<dbReference type="Proteomes" id="UP000008864">
    <property type="component" value="Unassembled WGS sequence"/>
</dbReference>
<accession>F2SZX9</accession>
<organism evidence="1 2">
    <name type="scientific">Trichophyton rubrum (strain ATCC MYA-4607 / CBS 118892)</name>
    <name type="common">Athlete's foot fungus</name>
    <dbReference type="NCBI Taxonomy" id="559305"/>
    <lineage>
        <taxon>Eukaryota</taxon>
        <taxon>Fungi</taxon>
        <taxon>Dikarya</taxon>
        <taxon>Ascomycota</taxon>
        <taxon>Pezizomycotina</taxon>
        <taxon>Eurotiomycetes</taxon>
        <taxon>Eurotiomycetidae</taxon>
        <taxon>Onygenales</taxon>
        <taxon>Arthrodermataceae</taxon>
        <taxon>Trichophyton</taxon>
    </lineage>
</organism>
<sequence>MPGTAGEYSLWFDRHEADRSVARKHKAKRSMVFIADEHQALNSAFKRKRQDALIITLSSFATTISQHGKAFGIGPGERVYDFASYDFDIAWLCIAIPVSWSISMHPISTRKEKRPRRLDIEVQCDYYFYNTINMSPDY</sequence>
<reference evidence="2" key="1">
    <citation type="journal article" date="2012" name="MBio">
        <title>Comparative genome analysis of Trichophyton rubrum and related dermatophytes reveals candidate genes involved in infection.</title>
        <authorList>
            <person name="Martinez D.A."/>
            <person name="Oliver B.G."/>
            <person name="Graeser Y."/>
            <person name="Goldberg J.M."/>
            <person name="Li W."/>
            <person name="Martinez-Rossi N.M."/>
            <person name="Monod M."/>
            <person name="Shelest E."/>
            <person name="Barton R.C."/>
            <person name="Birch E."/>
            <person name="Brakhage A.A."/>
            <person name="Chen Z."/>
            <person name="Gurr S.J."/>
            <person name="Heiman D."/>
            <person name="Heitman J."/>
            <person name="Kosti I."/>
            <person name="Rossi A."/>
            <person name="Saif S."/>
            <person name="Samalova M."/>
            <person name="Saunders C.W."/>
            <person name="Shea T."/>
            <person name="Summerbell R.C."/>
            <person name="Xu J."/>
            <person name="Young S."/>
            <person name="Zeng Q."/>
            <person name="Birren B.W."/>
            <person name="Cuomo C.A."/>
            <person name="White T.C."/>
        </authorList>
    </citation>
    <scope>NUCLEOTIDE SEQUENCE [LARGE SCALE GENOMIC DNA]</scope>
    <source>
        <strain evidence="2">ATCC MYA-4607 / CBS 118892</strain>
    </source>
</reference>
<dbReference type="GeneID" id="10377651"/>
<dbReference type="EMBL" id="GG700659">
    <property type="protein sequence ID" value="EGD91901.2"/>
    <property type="molecule type" value="Genomic_DNA"/>
</dbReference>
<proteinExistence type="predicted"/>
<evidence type="ECO:0000313" key="1">
    <source>
        <dbReference type="EMBL" id="EGD91901.2"/>
    </source>
</evidence>
<keyword evidence="2" id="KW-1185">Reference proteome</keyword>
<dbReference type="InParanoid" id="F2SZX9"/>